<evidence type="ECO:0000313" key="3">
    <source>
        <dbReference type="EMBL" id="KRJ98073.1"/>
    </source>
</evidence>
<dbReference type="AlphaFoldDB" id="A0A0R1DSM2"/>
<keyword evidence="2" id="KW-0732">Signal</keyword>
<name>A0A0R1DSM2_DROYA</name>
<gene>
    <name evidence="3" type="primary">Dyak\GE27888</name>
    <name evidence="3" type="synonym">GE27888</name>
    <name evidence="3" type="ORF">Dyak_GE27888</name>
</gene>
<dbReference type="KEGG" id="dya:Dyak_GE27888"/>
<organism evidence="3 4">
    <name type="scientific">Drosophila yakuba</name>
    <name type="common">Fruit fly</name>
    <dbReference type="NCBI Taxonomy" id="7245"/>
    <lineage>
        <taxon>Eukaryota</taxon>
        <taxon>Metazoa</taxon>
        <taxon>Ecdysozoa</taxon>
        <taxon>Arthropoda</taxon>
        <taxon>Hexapoda</taxon>
        <taxon>Insecta</taxon>
        <taxon>Pterygota</taxon>
        <taxon>Neoptera</taxon>
        <taxon>Endopterygota</taxon>
        <taxon>Diptera</taxon>
        <taxon>Brachycera</taxon>
        <taxon>Muscomorpha</taxon>
        <taxon>Ephydroidea</taxon>
        <taxon>Drosophilidae</taxon>
        <taxon>Drosophila</taxon>
        <taxon>Sophophora</taxon>
    </lineage>
</organism>
<evidence type="ECO:0000256" key="1">
    <source>
        <dbReference type="SAM" id="Coils"/>
    </source>
</evidence>
<feature type="chain" id="PRO_5006402851" evidence="2">
    <location>
        <begin position="24"/>
        <end position="133"/>
    </location>
</feature>
<keyword evidence="1" id="KW-0175">Coiled coil</keyword>
<evidence type="ECO:0000256" key="2">
    <source>
        <dbReference type="SAM" id="SignalP"/>
    </source>
</evidence>
<protein>
    <submittedName>
        <fullName evidence="3">Uncharacterized protein</fullName>
    </submittedName>
</protein>
<evidence type="ECO:0000313" key="4">
    <source>
        <dbReference type="Proteomes" id="UP000002282"/>
    </source>
</evidence>
<feature type="coiled-coil region" evidence="1">
    <location>
        <begin position="98"/>
        <end position="125"/>
    </location>
</feature>
<feature type="signal peptide" evidence="2">
    <location>
        <begin position="1"/>
        <end position="23"/>
    </location>
</feature>
<keyword evidence="4" id="KW-1185">Reference proteome</keyword>
<accession>A0A0R1DSM2</accession>
<reference evidence="3 4" key="2">
    <citation type="journal article" date="2007" name="PLoS Biol.">
        <title>Principles of genome evolution in the Drosophila melanogaster species group.</title>
        <authorList>
            <person name="Ranz J.M."/>
            <person name="Maurin D."/>
            <person name="Chan Y.S."/>
            <person name="von Grotthuss M."/>
            <person name="Hillier L.W."/>
            <person name="Roote J."/>
            <person name="Ashburner M."/>
            <person name="Bergman C.M."/>
        </authorList>
    </citation>
    <scope>NUCLEOTIDE SEQUENCE [LARGE SCALE GENOMIC DNA]</scope>
    <source>
        <strain evidence="4">Tai18E2 / Tucson 14021-0261.01</strain>
    </source>
</reference>
<sequence length="133" mass="15461">MNGFHKCILIFLFATICVHLADSKVKEDIKLFLTKFKNLAVQSAGIFLQDSKSDVNSTSKEFCMKSNERANRFKRIVFLQKQLILKLQSQLLEKVLDCSNLRQRVRRLSASYMNLKSEFEELRTKSPKMPITL</sequence>
<dbReference type="EMBL" id="CM000157">
    <property type="protein sequence ID" value="KRJ98073.1"/>
    <property type="molecule type" value="Genomic_DNA"/>
</dbReference>
<dbReference type="Proteomes" id="UP000002282">
    <property type="component" value="Chromosome 2L"/>
</dbReference>
<reference evidence="3 4" key="1">
    <citation type="journal article" date="2007" name="Nature">
        <title>Evolution of genes and genomes on the Drosophila phylogeny.</title>
        <authorList>
            <consortium name="Drosophila 12 Genomes Consortium"/>
            <person name="Clark A.G."/>
            <person name="Eisen M.B."/>
            <person name="Smith D.R."/>
            <person name="Bergman C.M."/>
            <person name="Oliver B."/>
            <person name="Markow T.A."/>
            <person name="Kaufman T.C."/>
            <person name="Kellis M."/>
            <person name="Gelbart W."/>
            <person name="Iyer V.N."/>
            <person name="Pollard D.A."/>
            <person name="Sackton T.B."/>
            <person name="Larracuente A.M."/>
            <person name="Singh N.D."/>
            <person name="Abad J.P."/>
            <person name="Abt D.N."/>
            <person name="Adryan B."/>
            <person name="Aguade M."/>
            <person name="Akashi H."/>
            <person name="Anderson W.W."/>
            <person name="Aquadro C.F."/>
            <person name="Ardell D.H."/>
            <person name="Arguello R."/>
            <person name="Artieri C.G."/>
            <person name="Barbash D.A."/>
            <person name="Barker D."/>
            <person name="Barsanti P."/>
            <person name="Batterham P."/>
            <person name="Batzoglou S."/>
            <person name="Begun D."/>
            <person name="Bhutkar A."/>
            <person name="Blanco E."/>
            <person name="Bosak S.A."/>
            <person name="Bradley R.K."/>
            <person name="Brand A.D."/>
            <person name="Brent M.R."/>
            <person name="Brooks A.N."/>
            <person name="Brown R.H."/>
            <person name="Butlin R.K."/>
            <person name="Caggese C."/>
            <person name="Calvi B.R."/>
            <person name="Bernardo de Carvalho A."/>
            <person name="Caspi A."/>
            <person name="Castrezana S."/>
            <person name="Celniker S.E."/>
            <person name="Chang J.L."/>
            <person name="Chapple C."/>
            <person name="Chatterji S."/>
            <person name="Chinwalla A."/>
            <person name="Civetta A."/>
            <person name="Clifton S.W."/>
            <person name="Comeron J.M."/>
            <person name="Costello J.C."/>
            <person name="Coyne J.A."/>
            <person name="Daub J."/>
            <person name="David R.G."/>
            <person name="Delcher A.L."/>
            <person name="Delehaunty K."/>
            <person name="Do C.B."/>
            <person name="Ebling H."/>
            <person name="Edwards K."/>
            <person name="Eickbush T."/>
            <person name="Evans J.D."/>
            <person name="Filipski A."/>
            <person name="Findeiss S."/>
            <person name="Freyhult E."/>
            <person name="Fulton L."/>
            <person name="Fulton R."/>
            <person name="Garcia A.C."/>
            <person name="Gardiner A."/>
            <person name="Garfield D.A."/>
            <person name="Garvin B.E."/>
            <person name="Gibson G."/>
            <person name="Gilbert D."/>
            <person name="Gnerre S."/>
            <person name="Godfrey J."/>
            <person name="Good R."/>
            <person name="Gotea V."/>
            <person name="Gravely B."/>
            <person name="Greenberg A.J."/>
            <person name="Griffiths-Jones S."/>
            <person name="Gross S."/>
            <person name="Guigo R."/>
            <person name="Gustafson E.A."/>
            <person name="Haerty W."/>
            <person name="Hahn M.W."/>
            <person name="Halligan D.L."/>
            <person name="Halpern A.L."/>
            <person name="Halter G.M."/>
            <person name="Han M.V."/>
            <person name="Heger A."/>
            <person name="Hillier L."/>
            <person name="Hinrichs A.S."/>
            <person name="Holmes I."/>
            <person name="Hoskins R.A."/>
            <person name="Hubisz M.J."/>
            <person name="Hultmark D."/>
            <person name="Huntley M.A."/>
            <person name="Jaffe D.B."/>
            <person name="Jagadeeshan S."/>
            <person name="Jeck W.R."/>
            <person name="Johnson J."/>
            <person name="Jones C.D."/>
            <person name="Jordan W.C."/>
            <person name="Karpen G.H."/>
            <person name="Kataoka E."/>
            <person name="Keightley P.D."/>
            <person name="Kheradpour P."/>
            <person name="Kirkness E.F."/>
            <person name="Koerich L.B."/>
            <person name="Kristiansen K."/>
            <person name="Kudrna D."/>
            <person name="Kulathinal R.J."/>
            <person name="Kumar S."/>
            <person name="Kwok R."/>
            <person name="Lander E."/>
            <person name="Langley C.H."/>
            <person name="Lapoint R."/>
            <person name="Lazzaro B.P."/>
            <person name="Lee S.J."/>
            <person name="Levesque L."/>
            <person name="Li R."/>
            <person name="Lin C.F."/>
            <person name="Lin M.F."/>
            <person name="Lindblad-Toh K."/>
            <person name="Llopart A."/>
            <person name="Long M."/>
            <person name="Low L."/>
            <person name="Lozovsky E."/>
            <person name="Lu J."/>
            <person name="Luo M."/>
            <person name="Machado C.A."/>
            <person name="Makalowski W."/>
            <person name="Marzo M."/>
            <person name="Matsuda M."/>
            <person name="Matzkin L."/>
            <person name="McAllister B."/>
            <person name="McBride C.S."/>
            <person name="McKernan B."/>
            <person name="McKernan K."/>
            <person name="Mendez-Lago M."/>
            <person name="Minx P."/>
            <person name="Mollenhauer M.U."/>
            <person name="Montooth K."/>
            <person name="Mount S.M."/>
            <person name="Mu X."/>
            <person name="Myers E."/>
            <person name="Negre B."/>
            <person name="Newfeld S."/>
            <person name="Nielsen R."/>
            <person name="Noor M.A."/>
            <person name="O'Grady P."/>
            <person name="Pachter L."/>
            <person name="Papaceit M."/>
            <person name="Parisi M.J."/>
            <person name="Parisi M."/>
            <person name="Parts L."/>
            <person name="Pedersen J.S."/>
            <person name="Pesole G."/>
            <person name="Phillippy A.M."/>
            <person name="Ponting C.P."/>
            <person name="Pop M."/>
            <person name="Porcelli D."/>
            <person name="Powell J.R."/>
            <person name="Prohaska S."/>
            <person name="Pruitt K."/>
            <person name="Puig M."/>
            <person name="Quesneville H."/>
            <person name="Ram K.R."/>
            <person name="Rand D."/>
            <person name="Rasmussen M.D."/>
            <person name="Reed L.K."/>
            <person name="Reenan R."/>
            <person name="Reily A."/>
            <person name="Remington K.A."/>
            <person name="Rieger T.T."/>
            <person name="Ritchie M.G."/>
            <person name="Robin C."/>
            <person name="Rogers Y.H."/>
            <person name="Rohde C."/>
            <person name="Rozas J."/>
            <person name="Rubenfield M.J."/>
            <person name="Ruiz A."/>
            <person name="Russo S."/>
            <person name="Salzberg S.L."/>
            <person name="Sanchez-Gracia A."/>
            <person name="Saranga D.J."/>
            <person name="Sato H."/>
            <person name="Schaeffer S.W."/>
            <person name="Schatz M.C."/>
            <person name="Schlenke T."/>
            <person name="Schwartz R."/>
            <person name="Segarra C."/>
            <person name="Singh R.S."/>
            <person name="Sirot L."/>
            <person name="Sirota M."/>
            <person name="Sisneros N.B."/>
            <person name="Smith C.D."/>
            <person name="Smith T.F."/>
            <person name="Spieth J."/>
            <person name="Stage D.E."/>
            <person name="Stark A."/>
            <person name="Stephan W."/>
            <person name="Strausberg R.L."/>
            <person name="Strempel S."/>
            <person name="Sturgill D."/>
            <person name="Sutton G."/>
            <person name="Sutton G.G."/>
            <person name="Tao W."/>
            <person name="Teichmann S."/>
            <person name="Tobari Y.N."/>
            <person name="Tomimura Y."/>
            <person name="Tsolas J.M."/>
            <person name="Valente V.L."/>
            <person name="Venter E."/>
            <person name="Venter J.C."/>
            <person name="Vicario S."/>
            <person name="Vieira F.G."/>
            <person name="Vilella A.J."/>
            <person name="Villasante A."/>
            <person name="Walenz B."/>
            <person name="Wang J."/>
            <person name="Wasserman M."/>
            <person name="Watts T."/>
            <person name="Wilson D."/>
            <person name="Wilson R.K."/>
            <person name="Wing R.A."/>
            <person name="Wolfner M.F."/>
            <person name="Wong A."/>
            <person name="Wong G.K."/>
            <person name="Wu C.I."/>
            <person name="Wu G."/>
            <person name="Yamamoto D."/>
            <person name="Yang H.P."/>
            <person name="Yang S.P."/>
            <person name="Yorke J.A."/>
            <person name="Yoshida K."/>
            <person name="Zdobnov E."/>
            <person name="Zhang P."/>
            <person name="Zhang Y."/>
            <person name="Zimin A.V."/>
            <person name="Baldwin J."/>
            <person name="Abdouelleil A."/>
            <person name="Abdulkadir J."/>
            <person name="Abebe A."/>
            <person name="Abera B."/>
            <person name="Abreu J."/>
            <person name="Acer S.C."/>
            <person name="Aftuck L."/>
            <person name="Alexander A."/>
            <person name="An P."/>
            <person name="Anderson E."/>
            <person name="Anderson S."/>
            <person name="Arachi H."/>
            <person name="Azer M."/>
            <person name="Bachantsang P."/>
            <person name="Barry A."/>
            <person name="Bayul T."/>
            <person name="Berlin A."/>
            <person name="Bessette D."/>
            <person name="Bloom T."/>
            <person name="Blye J."/>
            <person name="Boguslavskiy L."/>
            <person name="Bonnet C."/>
            <person name="Boukhgalter B."/>
            <person name="Bourzgui I."/>
            <person name="Brown A."/>
            <person name="Cahill P."/>
            <person name="Channer S."/>
            <person name="Cheshatsang Y."/>
            <person name="Chuda L."/>
            <person name="Citroen M."/>
            <person name="Collymore A."/>
            <person name="Cooke P."/>
            <person name="Costello M."/>
            <person name="D'Aco K."/>
            <person name="Daza R."/>
            <person name="De Haan G."/>
            <person name="DeGray S."/>
            <person name="DeMaso C."/>
            <person name="Dhargay N."/>
            <person name="Dooley K."/>
            <person name="Dooley E."/>
            <person name="Doricent M."/>
            <person name="Dorje P."/>
            <person name="Dorjee K."/>
            <person name="Dupes A."/>
            <person name="Elong R."/>
            <person name="Falk J."/>
            <person name="Farina A."/>
            <person name="Faro S."/>
            <person name="Ferguson D."/>
            <person name="Fisher S."/>
            <person name="Foley C.D."/>
            <person name="Franke A."/>
            <person name="Friedrich D."/>
            <person name="Gadbois L."/>
            <person name="Gearin G."/>
            <person name="Gearin C.R."/>
            <person name="Giannoukos G."/>
            <person name="Goode T."/>
            <person name="Graham J."/>
            <person name="Grandbois E."/>
            <person name="Grewal S."/>
            <person name="Gyaltsen K."/>
            <person name="Hafez N."/>
            <person name="Hagos B."/>
            <person name="Hall J."/>
            <person name="Henson C."/>
            <person name="Hollinger A."/>
            <person name="Honan T."/>
            <person name="Huard M.D."/>
            <person name="Hughes L."/>
            <person name="Hurhula B."/>
            <person name="Husby M.E."/>
            <person name="Kamat A."/>
            <person name="Kanga B."/>
            <person name="Kashin S."/>
            <person name="Khazanovich D."/>
            <person name="Kisner P."/>
            <person name="Lance K."/>
            <person name="Lara M."/>
            <person name="Lee W."/>
            <person name="Lennon N."/>
            <person name="Letendre F."/>
            <person name="LeVine R."/>
            <person name="Lipovsky A."/>
            <person name="Liu X."/>
            <person name="Liu J."/>
            <person name="Liu S."/>
            <person name="Lokyitsang T."/>
            <person name="Lokyitsang Y."/>
            <person name="Lubonja R."/>
            <person name="Lui A."/>
            <person name="MacDonald P."/>
            <person name="Magnisalis V."/>
            <person name="Maru K."/>
            <person name="Matthews C."/>
            <person name="McCusker W."/>
            <person name="McDonough S."/>
            <person name="Mehta T."/>
            <person name="Meldrim J."/>
            <person name="Meneus L."/>
            <person name="Mihai O."/>
            <person name="Mihalev A."/>
            <person name="Mihova T."/>
            <person name="Mittelman R."/>
            <person name="Mlenga V."/>
            <person name="Montmayeur A."/>
            <person name="Mulrain L."/>
            <person name="Navidi A."/>
            <person name="Naylor J."/>
            <person name="Negash T."/>
            <person name="Nguyen T."/>
            <person name="Nguyen N."/>
            <person name="Nicol R."/>
            <person name="Norbu C."/>
            <person name="Norbu N."/>
            <person name="Novod N."/>
            <person name="O'Neill B."/>
            <person name="Osman S."/>
            <person name="Markiewicz E."/>
            <person name="Oyono O.L."/>
            <person name="Patti C."/>
            <person name="Phunkhang P."/>
            <person name="Pierre F."/>
            <person name="Priest M."/>
            <person name="Raghuraman S."/>
            <person name="Rege F."/>
            <person name="Reyes R."/>
            <person name="Rise C."/>
            <person name="Rogov P."/>
            <person name="Ross K."/>
            <person name="Ryan E."/>
            <person name="Settipalli S."/>
            <person name="Shea T."/>
            <person name="Sherpa N."/>
            <person name="Shi L."/>
            <person name="Shih D."/>
            <person name="Sparrow T."/>
            <person name="Spaulding J."/>
            <person name="Stalker J."/>
            <person name="Stange-Thomann N."/>
            <person name="Stavropoulos S."/>
            <person name="Stone C."/>
            <person name="Strader C."/>
            <person name="Tesfaye S."/>
            <person name="Thomson T."/>
            <person name="Thoulutsang Y."/>
            <person name="Thoulutsang D."/>
            <person name="Topham K."/>
            <person name="Topping I."/>
            <person name="Tsamla T."/>
            <person name="Vassiliev H."/>
            <person name="Vo A."/>
            <person name="Wangchuk T."/>
            <person name="Wangdi T."/>
            <person name="Weiand M."/>
            <person name="Wilkinson J."/>
            <person name="Wilson A."/>
            <person name="Yadav S."/>
            <person name="Young G."/>
            <person name="Yu Q."/>
            <person name="Zembek L."/>
            <person name="Zhong D."/>
            <person name="Zimmer A."/>
            <person name="Zwirko Z."/>
            <person name="Jaffe D.B."/>
            <person name="Alvarez P."/>
            <person name="Brockman W."/>
            <person name="Butler J."/>
            <person name="Chin C."/>
            <person name="Gnerre S."/>
            <person name="Grabherr M."/>
            <person name="Kleber M."/>
            <person name="Mauceli E."/>
            <person name="MacCallum I."/>
        </authorList>
    </citation>
    <scope>NUCLEOTIDE SEQUENCE [LARGE SCALE GENOMIC DNA]</scope>
    <source>
        <strain evidence="4">Tai18E2 / Tucson 14021-0261.01</strain>
    </source>
</reference>
<proteinExistence type="predicted"/>
<dbReference type="OrthoDB" id="7848228at2759"/>